<accession>F0Y509</accession>
<dbReference type="CDD" id="cd00229">
    <property type="entry name" value="SGNH_hydrolase"/>
    <property type="match status" value="1"/>
</dbReference>
<name>F0Y509_AURAN</name>
<dbReference type="KEGG" id="aaf:AURANDRAFT_62992"/>
<dbReference type="RefSeq" id="XP_009035907.1">
    <property type="nucleotide sequence ID" value="XM_009037659.1"/>
</dbReference>
<proteinExistence type="predicted"/>
<feature type="signal peptide" evidence="1">
    <location>
        <begin position="1"/>
        <end position="20"/>
    </location>
</feature>
<feature type="chain" id="PRO_5030168577" evidence="1">
    <location>
        <begin position="21"/>
        <end position="475"/>
    </location>
</feature>
<keyword evidence="1" id="KW-0732">Signal</keyword>
<evidence type="ECO:0000313" key="3">
    <source>
        <dbReference type="Proteomes" id="UP000002729"/>
    </source>
</evidence>
<evidence type="ECO:0000256" key="1">
    <source>
        <dbReference type="SAM" id="SignalP"/>
    </source>
</evidence>
<dbReference type="Proteomes" id="UP000002729">
    <property type="component" value="Unassembled WGS sequence"/>
</dbReference>
<dbReference type="InParanoid" id="F0Y509"/>
<dbReference type="GeneID" id="20224129"/>
<evidence type="ECO:0000313" key="2">
    <source>
        <dbReference type="EMBL" id="EGB09878.1"/>
    </source>
</evidence>
<protein>
    <submittedName>
        <fullName evidence="2">Uncharacterized protein</fullName>
    </submittedName>
</protein>
<dbReference type="EMBL" id="GL833125">
    <property type="protein sequence ID" value="EGB09878.1"/>
    <property type="molecule type" value="Genomic_DNA"/>
</dbReference>
<dbReference type="AlphaFoldDB" id="F0Y509"/>
<organism evidence="3">
    <name type="scientific">Aureococcus anophagefferens</name>
    <name type="common">Harmful bloom alga</name>
    <dbReference type="NCBI Taxonomy" id="44056"/>
    <lineage>
        <taxon>Eukaryota</taxon>
        <taxon>Sar</taxon>
        <taxon>Stramenopiles</taxon>
        <taxon>Ochrophyta</taxon>
        <taxon>Pelagophyceae</taxon>
        <taxon>Pelagomonadales</taxon>
        <taxon>Pelagomonadaceae</taxon>
        <taxon>Aureococcus</taxon>
    </lineage>
</organism>
<keyword evidence="3" id="KW-1185">Reference proteome</keyword>
<sequence>MPKMRRVWIALVVIAGLVCALLYITHQDNPLVVDDGGSEFNVTETLEDFRCYLTACDAAATAACCGGAACATVEDAACCRRSVWARGGGDYAWVPHEALRCVDRACRAEGFGPHCDEACAPYGTGRWCARRVAADAVLAPRARLSDADYDARLSRACRDPEGVVVDRRGRVVPRLHAEAHDNALGSCVASLADDVVFVGDSQTKMMRFEYARWLDGGRREPYGISAEDFGPAPGAVPDEAAAPPPTSMAALVAARGYDGALAGAFEEVTGVYAKPKRGFEDKKRTNLNATLERLAERTRRNRARRGLYVVGFGVWDLTFSGEDDVVGRFEAEFAAFFPRLLDLVAGAYDEADVVLRNLWTSFERDKGASCGALPEVARSEALNEAIRRVFDAAAPPANVHLHLLDVEQLSRPRRFEMPQTSDGLHWACNSKASFPGGASRCRYTLNAVDRPDEVAWAGLQIALHEVCARRGLYAR</sequence>
<gene>
    <name evidence="2" type="ORF">AURANDRAFT_62992</name>
</gene>
<reference evidence="2 3" key="1">
    <citation type="journal article" date="2011" name="Proc. Natl. Acad. Sci. U.S.A.">
        <title>Niche of harmful alga Aureococcus anophagefferens revealed through ecogenomics.</title>
        <authorList>
            <person name="Gobler C.J."/>
            <person name="Berry D.L."/>
            <person name="Dyhrman S.T."/>
            <person name="Wilhelm S.W."/>
            <person name="Salamov A."/>
            <person name="Lobanov A.V."/>
            <person name="Zhang Y."/>
            <person name="Collier J.L."/>
            <person name="Wurch L.L."/>
            <person name="Kustka A.B."/>
            <person name="Dill B.D."/>
            <person name="Shah M."/>
            <person name="VerBerkmoes N.C."/>
            <person name="Kuo A."/>
            <person name="Terry A."/>
            <person name="Pangilinan J."/>
            <person name="Lindquist E.A."/>
            <person name="Lucas S."/>
            <person name="Paulsen I.T."/>
            <person name="Hattenrath-Lehmann T.K."/>
            <person name="Talmage S.C."/>
            <person name="Walker E.A."/>
            <person name="Koch F."/>
            <person name="Burson A.M."/>
            <person name="Marcoval M.A."/>
            <person name="Tang Y.Z."/>
            <person name="Lecleir G.R."/>
            <person name="Coyne K.J."/>
            <person name="Berg G.M."/>
            <person name="Bertrand E.M."/>
            <person name="Saito M.A."/>
            <person name="Gladyshev V.N."/>
            <person name="Grigoriev I.V."/>
        </authorList>
    </citation>
    <scope>NUCLEOTIDE SEQUENCE [LARGE SCALE GENOMIC DNA]</scope>
    <source>
        <strain evidence="3">CCMP 1984</strain>
    </source>
</reference>